<feature type="compositionally biased region" description="Basic and acidic residues" evidence="1">
    <location>
        <begin position="81"/>
        <end position="94"/>
    </location>
</feature>
<sequence length="145" mass="15341">MRMYGLSARRCRSDDGRGFACLNLLTTRGDRHSVGNWPTPTCSAKSVGGAPSKVGPKAKSEGNKSKKRKPPGDVVPSVLVRGDHGMVRELKVPDEDANDDGPTIRPAPPMEGSAMGCAGFPERSPIGSAQLCESRLLLLPGARCK</sequence>
<dbReference type="AlphaFoldDB" id="A0A5S6QDM8"/>
<feature type="region of interest" description="Disordered" evidence="1">
    <location>
        <begin position="30"/>
        <end position="119"/>
    </location>
</feature>
<protein>
    <submittedName>
        <fullName evidence="3">Uncharacterized protein</fullName>
    </submittedName>
</protein>
<dbReference type="WBParaSite" id="TMUE_1000005032.1">
    <property type="protein sequence ID" value="TMUE_1000005032.1"/>
    <property type="gene ID" value="WBGene00299179"/>
</dbReference>
<dbReference type="Proteomes" id="UP000046395">
    <property type="component" value="Unassembled WGS sequence"/>
</dbReference>
<name>A0A5S6QDM8_TRIMR</name>
<accession>A0A5S6QDM8</accession>
<organism evidence="2 3">
    <name type="scientific">Trichuris muris</name>
    <name type="common">Mouse whipworm</name>
    <dbReference type="NCBI Taxonomy" id="70415"/>
    <lineage>
        <taxon>Eukaryota</taxon>
        <taxon>Metazoa</taxon>
        <taxon>Ecdysozoa</taxon>
        <taxon>Nematoda</taxon>
        <taxon>Enoplea</taxon>
        <taxon>Dorylaimia</taxon>
        <taxon>Trichinellida</taxon>
        <taxon>Trichuridae</taxon>
        <taxon>Trichuris</taxon>
    </lineage>
</organism>
<evidence type="ECO:0000256" key="1">
    <source>
        <dbReference type="SAM" id="MobiDB-lite"/>
    </source>
</evidence>
<evidence type="ECO:0000313" key="3">
    <source>
        <dbReference type="WBParaSite" id="TMUE_1000005032.1"/>
    </source>
</evidence>
<reference evidence="3" key="1">
    <citation type="submission" date="2019-12" db="UniProtKB">
        <authorList>
            <consortium name="WormBaseParasite"/>
        </authorList>
    </citation>
    <scope>IDENTIFICATION</scope>
</reference>
<evidence type="ECO:0000313" key="2">
    <source>
        <dbReference type="Proteomes" id="UP000046395"/>
    </source>
</evidence>
<proteinExistence type="predicted"/>
<keyword evidence="2" id="KW-1185">Reference proteome</keyword>